<gene>
    <name evidence="6" type="ORF">AArcSt11_10205</name>
</gene>
<keyword evidence="4" id="KW-0457">Lysine biosynthesis</keyword>
<proteinExistence type="predicted"/>
<dbReference type="PANTHER" id="PTHR43300:SF10">
    <property type="entry name" value="2,3,4,5-TETRAHYDROPYRIDINE-2,6-DICARBOXYLATE N-ACETYLTRANSFERASE"/>
    <property type="match status" value="1"/>
</dbReference>
<dbReference type="AlphaFoldDB" id="A0AAE3FSY6"/>
<evidence type="ECO:0000313" key="7">
    <source>
        <dbReference type="Proteomes" id="UP001202674"/>
    </source>
</evidence>
<dbReference type="EMBL" id="JAKRVY010000005">
    <property type="protein sequence ID" value="MCL9814024.1"/>
    <property type="molecule type" value="Genomic_DNA"/>
</dbReference>
<dbReference type="InterPro" id="IPR018357">
    <property type="entry name" value="Hexapep_transf_CS"/>
</dbReference>
<accession>A0AAE3FSY6</accession>
<evidence type="ECO:0000256" key="5">
    <source>
        <dbReference type="SAM" id="MobiDB-lite"/>
    </source>
</evidence>
<dbReference type="InterPro" id="IPR011004">
    <property type="entry name" value="Trimer_LpxA-like_sf"/>
</dbReference>
<dbReference type="InterPro" id="IPR001451">
    <property type="entry name" value="Hexapep"/>
</dbReference>
<dbReference type="GO" id="GO:0019877">
    <property type="term" value="P:diaminopimelate biosynthetic process"/>
    <property type="evidence" value="ECO:0007669"/>
    <property type="project" value="UniProtKB-KW"/>
</dbReference>
<reference evidence="6 7" key="1">
    <citation type="journal article" date="2022" name="Syst. Appl. Microbiol.">
        <title>Natronocalculus amylovorans gen. nov., sp. nov., and Natranaeroarchaeum aerophilus sp. nov., dominant culturable amylolytic natronoarchaea from hypersaline soda lakes in southwestern Siberia.</title>
        <authorList>
            <person name="Sorokin D.Y."/>
            <person name="Elcheninov A.G."/>
            <person name="Khizhniak T.V."/>
            <person name="Koenen M."/>
            <person name="Bale N.J."/>
            <person name="Damste J.S.S."/>
            <person name="Kublanov I.V."/>
        </authorList>
    </citation>
    <scope>NUCLEOTIDE SEQUENCE [LARGE SCALE GENOMIC DNA]</scope>
    <source>
        <strain evidence="6 7">AArc-St1-1</strain>
    </source>
</reference>
<protein>
    <submittedName>
        <fullName evidence="6">Acetyltransferase</fullName>
    </submittedName>
</protein>
<dbReference type="InterPro" id="IPR050179">
    <property type="entry name" value="Trans_hexapeptide_repeat"/>
</dbReference>
<dbReference type="RefSeq" id="WP_250596831.1">
    <property type="nucleotide sequence ID" value="NZ_JAKRVY010000005.1"/>
</dbReference>
<dbReference type="PROSITE" id="PS00101">
    <property type="entry name" value="HEXAPEP_TRANSFERASES"/>
    <property type="match status" value="1"/>
</dbReference>
<feature type="region of interest" description="Disordered" evidence="5">
    <location>
        <begin position="1"/>
        <end position="28"/>
    </location>
</feature>
<evidence type="ECO:0000256" key="1">
    <source>
        <dbReference type="ARBA" id="ARBA00022605"/>
    </source>
</evidence>
<evidence type="ECO:0000313" key="6">
    <source>
        <dbReference type="EMBL" id="MCL9814024.1"/>
    </source>
</evidence>
<dbReference type="CDD" id="cd03358">
    <property type="entry name" value="LbH_WxcM_N_like"/>
    <property type="match status" value="1"/>
</dbReference>
<dbReference type="Gene3D" id="2.160.10.10">
    <property type="entry name" value="Hexapeptide repeat proteins"/>
    <property type="match status" value="1"/>
</dbReference>
<organism evidence="6 7">
    <name type="scientific">Natranaeroarchaeum aerophilus</name>
    <dbReference type="NCBI Taxonomy" id="2917711"/>
    <lineage>
        <taxon>Archaea</taxon>
        <taxon>Methanobacteriati</taxon>
        <taxon>Methanobacteriota</taxon>
        <taxon>Stenosarchaea group</taxon>
        <taxon>Halobacteria</taxon>
        <taxon>Halobacteriales</taxon>
        <taxon>Natronoarchaeaceae</taxon>
        <taxon>Natranaeroarchaeum</taxon>
    </lineage>
</organism>
<dbReference type="Pfam" id="PF00132">
    <property type="entry name" value="Hexapep"/>
    <property type="match status" value="2"/>
</dbReference>
<name>A0AAE3FSY6_9EURY</name>
<evidence type="ECO:0000256" key="2">
    <source>
        <dbReference type="ARBA" id="ARBA00022679"/>
    </source>
</evidence>
<sequence length="192" mass="19592">MTGTQYGPGVDVQPNVTIGTPGEEGDPPAIGADATIRSGTIIYSDVQIGDRFQTGHNAVVRERTAIGDDVTVGTNAVIDGKTTIGSSVSLQTGVYVPPYTDIGDQVFLGPHAVCTNDPYPVRRDDGLVGPTLEDHVSVGANAVLLPGVTIGEGSFVAAGAVVTEDVPPETLAVGAPAVHRELPEPLDGGNLI</sequence>
<dbReference type="SUPFAM" id="SSF51161">
    <property type="entry name" value="Trimeric LpxA-like enzymes"/>
    <property type="match status" value="1"/>
</dbReference>
<comment type="caution">
    <text evidence="6">The sequence shown here is derived from an EMBL/GenBank/DDBJ whole genome shotgun (WGS) entry which is preliminary data.</text>
</comment>
<keyword evidence="1" id="KW-0028">Amino-acid biosynthesis</keyword>
<evidence type="ECO:0000256" key="3">
    <source>
        <dbReference type="ARBA" id="ARBA00022915"/>
    </source>
</evidence>
<evidence type="ECO:0000256" key="4">
    <source>
        <dbReference type="ARBA" id="ARBA00023154"/>
    </source>
</evidence>
<dbReference type="GO" id="GO:0016740">
    <property type="term" value="F:transferase activity"/>
    <property type="evidence" value="ECO:0007669"/>
    <property type="project" value="UniProtKB-KW"/>
</dbReference>
<dbReference type="PANTHER" id="PTHR43300">
    <property type="entry name" value="ACETYLTRANSFERASE"/>
    <property type="match status" value="1"/>
</dbReference>
<keyword evidence="7" id="KW-1185">Reference proteome</keyword>
<dbReference type="Proteomes" id="UP001202674">
    <property type="component" value="Unassembled WGS sequence"/>
</dbReference>
<keyword evidence="2" id="KW-0808">Transferase</keyword>
<dbReference type="GO" id="GO:0009085">
    <property type="term" value="P:lysine biosynthetic process"/>
    <property type="evidence" value="ECO:0007669"/>
    <property type="project" value="UniProtKB-KW"/>
</dbReference>
<keyword evidence="3" id="KW-0220">Diaminopimelate biosynthesis</keyword>